<reference evidence="6" key="2">
    <citation type="submission" date="2025-08" db="UniProtKB">
        <authorList>
            <consortium name="Ensembl"/>
        </authorList>
    </citation>
    <scope>IDENTIFICATION</scope>
</reference>
<keyword evidence="2" id="KW-0964">Secreted</keyword>
<organism evidence="6 7">
    <name type="scientific">Poecilia formosa</name>
    <name type="common">Amazon molly</name>
    <name type="synonym">Limia formosa</name>
    <dbReference type="NCBI Taxonomy" id="48698"/>
    <lineage>
        <taxon>Eukaryota</taxon>
        <taxon>Metazoa</taxon>
        <taxon>Chordata</taxon>
        <taxon>Craniata</taxon>
        <taxon>Vertebrata</taxon>
        <taxon>Euteleostomi</taxon>
        <taxon>Actinopterygii</taxon>
        <taxon>Neopterygii</taxon>
        <taxon>Teleostei</taxon>
        <taxon>Neoteleostei</taxon>
        <taxon>Acanthomorphata</taxon>
        <taxon>Ovalentaria</taxon>
        <taxon>Atherinomorphae</taxon>
        <taxon>Cyprinodontiformes</taxon>
        <taxon>Poeciliidae</taxon>
        <taxon>Poeciliinae</taxon>
        <taxon>Poecilia</taxon>
    </lineage>
</organism>
<dbReference type="STRING" id="48698.ENSPFOP00000010574"/>
<dbReference type="PRINTS" id="PR00007">
    <property type="entry name" value="COMPLEMNTC1Q"/>
</dbReference>
<dbReference type="Pfam" id="PF00386">
    <property type="entry name" value="C1q"/>
    <property type="match status" value="1"/>
</dbReference>
<feature type="coiled-coil region" evidence="4">
    <location>
        <begin position="13"/>
        <end position="61"/>
    </location>
</feature>
<dbReference type="eggNOG" id="ENOG502SNTT">
    <property type="taxonomic scope" value="Eukaryota"/>
</dbReference>
<dbReference type="GO" id="GO:0005576">
    <property type="term" value="C:extracellular region"/>
    <property type="evidence" value="ECO:0007669"/>
    <property type="project" value="UniProtKB-SubCell"/>
</dbReference>
<keyword evidence="4" id="KW-0175">Coiled coil</keyword>
<dbReference type="InterPro" id="IPR050822">
    <property type="entry name" value="Cerebellin_Synaptic_Org"/>
</dbReference>
<evidence type="ECO:0000259" key="5">
    <source>
        <dbReference type="PROSITE" id="PS50871"/>
    </source>
</evidence>
<feature type="domain" description="C1q" evidence="5">
    <location>
        <begin position="83"/>
        <end position="222"/>
    </location>
</feature>
<dbReference type="Proteomes" id="UP000028760">
    <property type="component" value="Unassembled WGS sequence"/>
</dbReference>
<proteinExistence type="predicted"/>
<sequence length="222" mass="24628">MIKQQFQGQAGELSSVKALANITEDQMETLRREGEAKARELELLKNELDMIKQQFQAQVEEVTTVKAMANNTEHQVEVLWTEGKVKRVAFSTSLSAKGTGDIGPFNTHVILVFRNVFVNIGNAYNPDTGHFIAPVRGAYHFEIHIYGHGHPSRPSSAALIKNGEHVVIAYEYQSSGSADSANGVTLLLEIGDVVFVRQWPNSWIYDGPLQPTTFSGHLLFTM</sequence>
<evidence type="ECO:0000313" key="6">
    <source>
        <dbReference type="Ensembl" id="ENSPFOP00000010574.1"/>
    </source>
</evidence>
<dbReference type="Gene3D" id="2.60.120.40">
    <property type="match status" value="1"/>
</dbReference>
<dbReference type="EMBL" id="AYCK01005346">
    <property type="status" value="NOT_ANNOTATED_CDS"/>
    <property type="molecule type" value="Genomic_DNA"/>
</dbReference>
<reference evidence="6" key="3">
    <citation type="submission" date="2025-09" db="UniProtKB">
        <authorList>
            <consortium name="Ensembl"/>
        </authorList>
    </citation>
    <scope>IDENTIFICATION</scope>
</reference>
<comment type="subcellular location">
    <subcellularLocation>
        <location evidence="1">Secreted</location>
    </subcellularLocation>
</comment>
<accession>A0A087XXS1</accession>
<dbReference type="PROSITE" id="PS50871">
    <property type="entry name" value="C1Q"/>
    <property type="match status" value="1"/>
</dbReference>
<dbReference type="Ensembl" id="ENSPFOT00000010589.1">
    <property type="protein sequence ID" value="ENSPFOP00000010574.1"/>
    <property type="gene ID" value="ENSPFOG00000010619.1"/>
</dbReference>
<protein>
    <submittedName>
        <fullName evidence="6">Cerebellin 10</fullName>
    </submittedName>
</protein>
<dbReference type="GeneTree" id="ENSGT00950000183116"/>
<dbReference type="EMBL" id="AYCK01005345">
    <property type="status" value="NOT_ANNOTATED_CDS"/>
    <property type="molecule type" value="Genomic_DNA"/>
</dbReference>
<dbReference type="SUPFAM" id="SSF49842">
    <property type="entry name" value="TNF-like"/>
    <property type="match status" value="1"/>
</dbReference>
<name>A0A087XXS1_POEFO</name>
<dbReference type="PANTHER" id="PTHR22923:SF102">
    <property type="entry name" value="CEREBELLIN 13-RELATED"/>
    <property type="match status" value="1"/>
</dbReference>
<reference evidence="7" key="1">
    <citation type="submission" date="2013-10" db="EMBL/GenBank/DDBJ databases">
        <authorList>
            <person name="Schartl M."/>
            <person name="Warren W."/>
        </authorList>
    </citation>
    <scope>NUCLEOTIDE SEQUENCE [LARGE SCALE GENOMIC DNA]</scope>
    <source>
        <strain evidence="7">female</strain>
    </source>
</reference>
<evidence type="ECO:0000256" key="2">
    <source>
        <dbReference type="ARBA" id="ARBA00022525"/>
    </source>
</evidence>
<keyword evidence="3" id="KW-0732">Signal</keyword>
<evidence type="ECO:0000256" key="4">
    <source>
        <dbReference type="SAM" id="Coils"/>
    </source>
</evidence>
<dbReference type="AlphaFoldDB" id="A0A087XXS1"/>
<evidence type="ECO:0000313" key="7">
    <source>
        <dbReference type="Proteomes" id="UP000028760"/>
    </source>
</evidence>
<dbReference type="PANTHER" id="PTHR22923">
    <property type="entry name" value="CEREBELLIN-RELATED"/>
    <property type="match status" value="1"/>
</dbReference>
<dbReference type="OMA" id="ANNTEHQ"/>
<dbReference type="SMART" id="SM00110">
    <property type="entry name" value="C1Q"/>
    <property type="match status" value="1"/>
</dbReference>
<evidence type="ECO:0000256" key="3">
    <source>
        <dbReference type="ARBA" id="ARBA00022729"/>
    </source>
</evidence>
<dbReference type="InterPro" id="IPR008983">
    <property type="entry name" value="Tumour_necrosis_fac-like_dom"/>
</dbReference>
<keyword evidence="7" id="KW-1185">Reference proteome</keyword>
<dbReference type="InterPro" id="IPR001073">
    <property type="entry name" value="C1q_dom"/>
</dbReference>
<evidence type="ECO:0000256" key="1">
    <source>
        <dbReference type="ARBA" id="ARBA00004613"/>
    </source>
</evidence>